<reference evidence="3" key="2">
    <citation type="submission" date="2016-10" db="EMBL/GenBank/DDBJ databases">
        <authorList>
            <person name="de Groot N.N."/>
        </authorList>
    </citation>
    <scope>NUCLEOTIDE SEQUENCE [LARGE SCALE GENOMIC DNA]</scope>
    <source>
        <strain evidence="3">CGMCC 1.12397</strain>
    </source>
</reference>
<protein>
    <submittedName>
        <fullName evidence="3">HTH domain-containing protein</fullName>
    </submittedName>
</protein>
<dbReference type="EMBL" id="QQST01000001">
    <property type="protein sequence ID" value="RDI71948.1"/>
    <property type="molecule type" value="Genomic_DNA"/>
</dbReference>
<dbReference type="InterPro" id="IPR013196">
    <property type="entry name" value="HTH_11"/>
</dbReference>
<keyword evidence="5" id="KW-1185">Reference proteome</keyword>
<sequence length="81" mass="8938">MAHSTSNANGFGDLTPSAKLVHVLLQRESPLTQSELVEQTQLSARTVRNALDQLERADLVSKDICLRDARKRVYSTTANAE</sequence>
<evidence type="ECO:0000313" key="4">
    <source>
        <dbReference type="Proteomes" id="UP000199289"/>
    </source>
</evidence>
<name>A0A1H0XNG6_9EURY</name>
<dbReference type="OrthoDB" id="350804at2157"/>
<dbReference type="Proteomes" id="UP000255421">
    <property type="component" value="Unassembled WGS sequence"/>
</dbReference>
<dbReference type="InterPro" id="IPR036388">
    <property type="entry name" value="WH-like_DNA-bd_sf"/>
</dbReference>
<proteinExistence type="predicted"/>
<dbReference type="RefSeq" id="WP_092531286.1">
    <property type="nucleotide sequence ID" value="NZ_FNKQ01000001.1"/>
</dbReference>
<dbReference type="GO" id="GO:0003700">
    <property type="term" value="F:DNA-binding transcription factor activity"/>
    <property type="evidence" value="ECO:0007669"/>
    <property type="project" value="InterPro"/>
</dbReference>
<evidence type="ECO:0000313" key="3">
    <source>
        <dbReference type="EMBL" id="SDQ04361.1"/>
    </source>
</evidence>
<evidence type="ECO:0000259" key="1">
    <source>
        <dbReference type="Pfam" id="PF08279"/>
    </source>
</evidence>
<dbReference type="Pfam" id="PF08279">
    <property type="entry name" value="HTH_11"/>
    <property type="match status" value="1"/>
</dbReference>
<evidence type="ECO:0000313" key="2">
    <source>
        <dbReference type="EMBL" id="RDI71948.1"/>
    </source>
</evidence>
<dbReference type="SUPFAM" id="SSF46785">
    <property type="entry name" value="Winged helix' DNA-binding domain"/>
    <property type="match status" value="1"/>
</dbReference>
<dbReference type="CDD" id="cd00090">
    <property type="entry name" value="HTH_ARSR"/>
    <property type="match status" value="1"/>
</dbReference>
<feature type="domain" description="Helix-turn-helix type 11" evidence="1">
    <location>
        <begin position="19"/>
        <end position="56"/>
    </location>
</feature>
<reference evidence="2 5" key="3">
    <citation type="submission" date="2018-07" db="EMBL/GenBank/DDBJ databases">
        <title>Genome sequence of extremly halophilic archaeon Halopelagius longus strain BC12-B1.</title>
        <authorList>
            <person name="Zhang X."/>
        </authorList>
    </citation>
    <scope>NUCLEOTIDE SEQUENCE [LARGE SCALE GENOMIC DNA]</scope>
    <source>
        <strain evidence="2 5">BC12-B1</strain>
    </source>
</reference>
<gene>
    <name evidence="2" type="ORF">DWB78_09565</name>
    <name evidence="3" type="ORF">SAMN05216278_0017</name>
</gene>
<dbReference type="AlphaFoldDB" id="A0A1H0XNG6"/>
<dbReference type="InterPro" id="IPR036390">
    <property type="entry name" value="WH_DNA-bd_sf"/>
</dbReference>
<accession>A0A1H0XNG6</accession>
<reference evidence="4" key="1">
    <citation type="submission" date="2016-10" db="EMBL/GenBank/DDBJ databases">
        <authorList>
            <person name="Varghese N."/>
            <person name="Submissions S."/>
        </authorList>
    </citation>
    <scope>NUCLEOTIDE SEQUENCE [LARGE SCALE GENOMIC DNA]</scope>
    <source>
        <strain evidence="4">CGMCC 1.12397</strain>
    </source>
</reference>
<dbReference type="EMBL" id="FNKQ01000001">
    <property type="protein sequence ID" value="SDQ04361.1"/>
    <property type="molecule type" value="Genomic_DNA"/>
</dbReference>
<dbReference type="Proteomes" id="UP000199289">
    <property type="component" value="Unassembled WGS sequence"/>
</dbReference>
<dbReference type="InterPro" id="IPR011991">
    <property type="entry name" value="ArsR-like_HTH"/>
</dbReference>
<evidence type="ECO:0000313" key="5">
    <source>
        <dbReference type="Proteomes" id="UP000255421"/>
    </source>
</evidence>
<organism evidence="3 4">
    <name type="scientific">Halopelagius longus</name>
    <dbReference type="NCBI Taxonomy" id="1236180"/>
    <lineage>
        <taxon>Archaea</taxon>
        <taxon>Methanobacteriati</taxon>
        <taxon>Methanobacteriota</taxon>
        <taxon>Stenosarchaea group</taxon>
        <taxon>Halobacteria</taxon>
        <taxon>Halobacteriales</taxon>
        <taxon>Haloferacaceae</taxon>
    </lineage>
</organism>
<dbReference type="Gene3D" id="1.10.10.10">
    <property type="entry name" value="Winged helix-like DNA-binding domain superfamily/Winged helix DNA-binding domain"/>
    <property type="match status" value="1"/>
</dbReference>